<dbReference type="RefSeq" id="WP_146355685.1">
    <property type="nucleotide sequence ID" value="NZ_VOIR01000012.1"/>
</dbReference>
<dbReference type="Proteomes" id="UP000323221">
    <property type="component" value="Unassembled WGS sequence"/>
</dbReference>
<feature type="region of interest" description="Disordered" evidence="1">
    <location>
        <begin position="1"/>
        <end position="85"/>
    </location>
</feature>
<feature type="compositionally biased region" description="Basic and acidic residues" evidence="1">
    <location>
        <begin position="37"/>
        <end position="60"/>
    </location>
</feature>
<accession>A0A5M8QGG2</accession>
<reference evidence="2 3" key="1">
    <citation type="submission" date="2019-08" db="EMBL/GenBank/DDBJ databases">
        <title>Agrococcus lahaulensis sp. nov., isolated from a cold desert of the Indian Himalayas.</title>
        <authorList>
            <person name="Qu J.H."/>
        </authorList>
    </citation>
    <scope>NUCLEOTIDE SEQUENCE [LARGE SCALE GENOMIC DNA]</scope>
    <source>
        <strain evidence="2 3">NS18</strain>
    </source>
</reference>
<feature type="compositionally biased region" description="Low complexity" evidence="1">
    <location>
        <begin position="18"/>
        <end position="30"/>
    </location>
</feature>
<organism evidence="2 3">
    <name type="scientific">Agrococcus sediminis</name>
    <dbReference type="NCBI Taxonomy" id="2599924"/>
    <lineage>
        <taxon>Bacteria</taxon>
        <taxon>Bacillati</taxon>
        <taxon>Actinomycetota</taxon>
        <taxon>Actinomycetes</taxon>
        <taxon>Micrococcales</taxon>
        <taxon>Microbacteriaceae</taxon>
        <taxon>Agrococcus</taxon>
    </lineage>
</organism>
<dbReference type="EMBL" id="VOIR01000012">
    <property type="protein sequence ID" value="KAA6435099.1"/>
    <property type="molecule type" value="Genomic_DNA"/>
</dbReference>
<evidence type="ECO:0000313" key="3">
    <source>
        <dbReference type="Proteomes" id="UP000323221"/>
    </source>
</evidence>
<keyword evidence="3" id="KW-1185">Reference proteome</keyword>
<sequence length="85" mass="9242">MVQHEEDEEPRRDEDAPELAVDADAPADVPGDMSGRSFDELADRARAAIEREHLADHADLDPDDASLTAQAQASPPRPDADDRPV</sequence>
<name>A0A5M8QGG2_9MICO</name>
<evidence type="ECO:0000256" key="1">
    <source>
        <dbReference type="SAM" id="MobiDB-lite"/>
    </source>
</evidence>
<dbReference type="AlphaFoldDB" id="A0A5M8QGG2"/>
<protein>
    <submittedName>
        <fullName evidence="2">Uncharacterized protein</fullName>
    </submittedName>
</protein>
<proteinExistence type="predicted"/>
<evidence type="ECO:0000313" key="2">
    <source>
        <dbReference type="EMBL" id="KAA6435099.1"/>
    </source>
</evidence>
<comment type="caution">
    <text evidence="2">The sequence shown here is derived from an EMBL/GenBank/DDBJ whole genome shotgun (WGS) entry which is preliminary data.</text>
</comment>
<gene>
    <name evidence="2" type="ORF">FQ330_04890</name>
</gene>